<feature type="domain" description="Vacuolar protein sorting-associated protein 13 VPS13 adaptor binding" evidence="8">
    <location>
        <begin position="1910"/>
        <end position="2483"/>
    </location>
</feature>
<feature type="domain" description="Chorein N-terminal" evidence="6">
    <location>
        <begin position="1"/>
        <end position="369"/>
    </location>
</feature>
<evidence type="ECO:0000313" key="11">
    <source>
        <dbReference type="Proteomes" id="UP001201262"/>
    </source>
</evidence>
<dbReference type="InterPro" id="IPR009543">
    <property type="entry name" value="VPS13_VAB"/>
</dbReference>
<comment type="caution">
    <text evidence="10">The sequence shown here is derived from an EMBL/GenBank/DDBJ whole genome shotgun (WGS) entry which is preliminary data.</text>
</comment>
<dbReference type="GO" id="GO:0006869">
    <property type="term" value="P:lipid transport"/>
    <property type="evidence" value="ECO:0007669"/>
    <property type="project" value="UniProtKB-KW"/>
</dbReference>
<proteinExistence type="inferred from homology"/>
<comment type="similarity">
    <text evidence="1 4">Belongs to the VPS13 family.</text>
</comment>
<dbReference type="InterPro" id="IPR056748">
    <property type="entry name" value="VPS13-like_C"/>
</dbReference>
<organism evidence="10 11">
    <name type="scientific">Talaromyces proteolyticus</name>
    <dbReference type="NCBI Taxonomy" id="1131652"/>
    <lineage>
        <taxon>Eukaryota</taxon>
        <taxon>Fungi</taxon>
        <taxon>Dikarya</taxon>
        <taxon>Ascomycota</taxon>
        <taxon>Pezizomycotina</taxon>
        <taxon>Eurotiomycetes</taxon>
        <taxon>Eurotiomycetidae</taxon>
        <taxon>Eurotiales</taxon>
        <taxon>Trichocomaceae</taxon>
        <taxon>Talaromyces</taxon>
        <taxon>Talaromyces sect. Bacilispori</taxon>
    </lineage>
</organism>
<dbReference type="GO" id="GO:0007005">
    <property type="term" value="P:mitochondrion organization"/>
    <property type="evidence" value="ECO:0007669"/>
    <property type="project" value="TreeGrafter"/>
</dbReference>
<reference evidence="10" key="1">
    <citation type="submission" date="2021-12" db="EMBL/GenBank/DDBJ databases">
        <title>Convergent genome expansion in fungi linked to evolution of root-endophyte symbiosis.</title>
        <authorList>
            <consortium name="DOE Joint Genome Institute"/>
            <person name="Ke Y.-H."/>
            <person name="Bonito G."/>
            <person name="Liao H.-L."/>
            <person name="Looney B."/>
            <person name="Rojas-Flechas A."/>
            <person name="Nash J."/>
            <person name="Hameed K."/>
            <person name="Schadt C."/>
            <person name="Martin F."/>
            <person name="Crous P.W."/>
            <person name="Miettinen O."/>
            <person name="Magnuson J.K."/>
            <person name="Labbe J."/>
            <person name="Jacobson D."/>
            <person name="Doktycz M.J."/>
            <person name="Veneault-Fourrey C."/>
            <person name="Kuo A."/>
            <person name="Mondo S."/>
            <person name="Calhoun S."/>
            <person name="Riley R."/>
            <person name="Ohm R."/>
            <person name="LaButti K."/>
            <person name="Andreopoulos B."/>
            <person name="Pangilinan J."/>
            <person name="Nolan M."/>
            <person name="Tritt A."/>
            <person name="Clum A."/>
            <person name="Lipzen A."/>
            <person name="Daum C."/>
            <person name="Barry K."/>
            <person name="Grigoriev I.V."/>
            <person name="Vilgalys R."/>
        </authorList>
    </citation>
    <scope>NUCLEOTIDE SEQUENCE</scope>
    <source>
        <strain evidence="10">PMI_201</strain>
    </source>
</reference>
<feature type="compositionally biased region" description="Polar residues" evidence="5">
    <location>
        <begin position="819"/>
        <end position="834"/>
    </location>
</feature>
<name>A0AAD4KPR3_9EURO</name>
<evidence type="ECO:0000313" key="10">
    <source>
        <dbReference type="EMBL" id="KAH8697598.1"/>
    </source>
</evidence>
<feature type="compositionally biased region" description="Basic and acidic residues" evidence="5">
    <location>
        <begin position="1685"/>
        <end position="1699"/>
    </location>
</feature>
<evidence type="ECO:0000259" key="7">
    <source>
        <dbReference type="Pfam" id="PF25033"/>
    </source>
</evidence>
<keyword evidence="2 4" id="KW-0813">Transport</keyword>
<evidence type="ECO:0000256" key="1">
    <source>
        <dbReference type="ARBA" id="ARBA00006545"/>
    </source>
</evidence>
<dbReference type="InterPro" id="IPR026847">
    <property type="entry name" value="VPS13"/>
</dbReference>
<dbReference type="GO" id="GO:0045053">
    <property type="term" value="P:protein retention in Golgi apparatus"/>
    <property type="evidence" value="ECO:0007669"/>
    <property type="project" value="UniProtKB-UniRule"/>
</dbReference>
<dbReference type="GeneID" id="70249336"/>
<accession>A0AAD4KPR3</accession>
<dbReference type="GO" id="GO:0005794">
    <property type="term" value="C:Golgi apparatus"/>
    <property type="evidence" value="ECO:0007669"/>
    <property type="project" value="UniProtKB-UniRule"/>
</dbReference>
<dbReference type="Pfam" id="PF25037">
    <property type="entry name" value="VPS13_C"/>
    <property type="match status" value="1"/>
</dbReference>
<dbReference type="RefSeq" id="XP_046072299.1">
    <property type="nucleotide sequence ID" value="XM_046219049.1"/>
</dbReference>
<evidence type="ECO:0000256" key="2">
    <source>
        <dbReference type="ARBA" id="ARBA00022448"/>
    </source>
</evidence>
<feature type="region of interest" description="Disordered" evidence="5">
    <location>
        <begin position="1674"/>
        <end position="1726"/>
    </location>
</feature>
<evidence type="ECO:0000256" key="3">
    <source>
        <dbReference type="ARBA" id="ARBA00023055"/>
    </source>
</evidence>
<feature type="compositionally biased region" description="Acidic residues" evidence="5">
    <location>
        <begin position="543"/>
        <end position="553"/>
    </location>
</feature>
<dbReference type="EMBL" id="JAJTJA010000006">
    <property type="protein sequence ID" value="KAH8697598.1"/>
    <property type="molecule type" value="Genomic_DNA"/>
</dbReference>
<keyword evidence="11" id="KW-1185">Reference proteome</keyword>
<gene>
    <name evidence="10" type="ORF">BGW36DRAFT_407581</name>
</gene>
<keyword evidence="3 4" id="KW-0445">Lipid transport</keyword>
<dbReference type="Pfam" id="PF25036">
    <property type="entry name" value="VPS13_VAB"/>
    <property type="match status" value="1"/>
</dbReference>
<dbReference type="GO" id="GO:0006623">
    <property type="term" value="P:protein targeting to vacuole"/>
    <property type="evidence" value="ECO:0007669"/>
    <property type="project" value="TreeGrafter"/>
</dbReference>
<dbReference type="PANTHER" id="PTHR16166:SF93">
    <property type="entry name" value="INTERMEMBRANE LIPID TRANSFER PROTEIN VPS13"/>
    <property type="match status" value="1"/>
</dbReference>
<feature type="domain" description="VPS13-like middle region" evidence="7">
    <location>
        <begin position="1060"/>
        <end position="1842"/>
    </location>
</feature>
<dbReference type="InterPro" id="IPR017148">
    <property type="entry name" value="VPS13_fungi"/>
</dbReference>
<dbReference type="Proteomes" id="UP001201262">
    <property type="component" value="Unassembled WGS sequence"/>
</dbReference>
<feature type="domain" description="Intermembrane lipid transfer protein VPS13-like C-terminal" evidence="9">
    <location>
        <begin position="3005"/>
        <end position="3111"/>
    </location>
</feature>
<sequence>MLEGVVANLLNRFLGMYVKNFDAKQLNIGIWSGDVKLHNLELRREALDQLRLPLNVVEGHLGQLTLSIPWSNLRGKPVKVDIEDVFLLAAPREDTGYNVEEEENRAHAIKMDKLESAELLRDRNTEGMTQEEQRRNQSFTESFMTAIVDNLQISIKNVHVRYEDSIASPGHPFAVGITLKELSAVSTDSEWRPTFIQSTSGTTHKLAVLGALAVYWNTDTELLGTGSGADFGAEAQGIDHDELMSRLKQGIDLDEKNQYILRPVSGRAGLEMDKTGKLDRPRMKARLLFNELGFVLDSDQYRDTLMLVDLFHYFVRHQEYKKLQPSKTPKEDPRAWFQFAGNAVLSKIHERNRRWTWEYIKERRDDRLSKYTYEDLRFWRSLARNQLRKENVGIKKPQRTQTWGEWMWGTKQQDEAETMTEEQRQELYSAIDWDEKKALAESVDLPRESVKLQVNSSLRAGSLTLKRDPHGEACEVMKLVFDNFRAKALQRPDSFFIGLDLGGLRVYDGTTEGSIFPQIVRVKDASDHESDAVSIRSQHLGSEEESDESEQEDSLFHLQLEQNPLESDADTAVKVRLKSIEVIYNPKFVVEVVHFFKPPARHMESIGALLDSAGATVQEIRQQTRAGLEYALQEHKKVNAQFDLQAPLIIVPESITKASALCLILDAGHISVNSELVNRETMMELQSKQKRQYDEEDYRQLEDLLYDKFLIKLDSTQVLIGPGIEATRSQLSTDDPAKDLHIIDRINVDFVLEFCIVPKSTDLTRTRVSGHLPELHASMSDKKYRNLMKLIDIAIPRFEEAIEQPSAKRLTAAEETPADNATTRARSASFQPSTAREIPLLDEESDVEESVKSAVTKKNEQPVALHQRDFEFKFTVGTLRGSLFRSDPKEERPDQLLVELIAQGFQLDYYLRPFDMVAEVTLKSLSVDDYIEENPAPEFKQIISSKGFNAEEDKDLFNLKFVRVKPESPEFKSTYEEVNMNLDIAVSTINVIVTRKTLLTLLDFVLITFTNPDQPKEGRKADSAVKDLDLERQKPQEAGKIRIKSNLKSIALILNNDGVRLATLSLNTADVGIFLVGKAIQIQSRIGSLTLIDDVNVGASADSSLRRLLTIEGEDFADFRYQTFDPESSSYPGYDSEVFLRSGSIKIQFLEEPYRKIVNFLVKFGKMQAIFNAARQAAASQATQLQENASRMRLDIVVRTPIVVFPKPLVDERPRDLITAELGEIYASNTFVPLDDRKDSPAVNVITTGIRNIRLISDFYFEDGSHEQLEMIQKVNLDFSICYLEHQEDQPRPDIEVEGTMSPIKLRTSQAQLKFLLEISKTVPRVFTPDGDQQELEAMKSLPAVGVEPVDQTYAIQSAMKQTNQKPEIGQDKETWVKLDMIFKVDSVGLELISAKEDKPVGQVDEASLSKFSLNDTRIKLRMLSDGALESELLIHSFSIRDSRLQETNKFRKIMSLINTNVQQQFMASVSMSPGPNRHLIAMLTIDSPRIILALDYLIALQSFASEVFAQRLSSNVEEDVETPEAPEEPEAAFSAAASSYNVPPTRQTDEKSEMTVSFRADIIDAQVIMIANPTISNTEAIVLGTKQVLFSHQNVSTLQINKVGMFLCRMDKFETSRLRILDDFTLELSVDSRPQDKGSALTSIDVHVEPLVLRLSLRDILLATQIMNKVSEMRTGLPEPDTSDEPKKLKEVKGESTKSSKRRSSSGRLSGPAAAGSQAVGNLIPEQRLNPNQPAVIKKEELGAQIDGIRVILIGDLHELPLLDWSVKKFNVDVRDWSSTLNADTTFDTFVNVYNFSKSAWEPLVEPWQLGFHMAKELNPDVLSIEAYSHKNMELTVTSATIALASKSFQFLKTDEDVLSKPRGADAPYRIRNYTGFDLRVWADVGAEETGPAAKLSDGEEYPWRFEDPTTMRENLTPEGNAGLVGVKLDGSGFDSINHIPVIREGETLYNLKPKKDKVLHKLLVDVKLGTDNVKYITFRSPLLLENNTQIPVEMGVFSPDDGHLLKIEKILPGDSRPAPVGSAFLHQLVVRPDQGFGYDWSNEQLYWKDLLRRPTRTITCKGESGQQSPPFYFQLNASFDKRDPLLNNYPHMKLRISAPVEIQNLLPYDFKYRIYDKNTRKDWTNFLRKGGVSPVHVVELSHLLLLSIDMQDSVFRQSEFAIINGNVQDFRREDVLALKDEHGAELRLKLHYFNVPDSGGAFKVSVYSPYLILNKTGLSMEIQSKAFMQSARSAAGQGINAGSNAGHTKPYMYSYHTDDQKNRSILRIGDSHWSKPQSFDAIGSTFEIVVPSKSTRTEFHAGVSVAEGEGKYKLTRVVTITPRFILNNKLSEDLQVREPGTSNVLTLKGGDLVPLNFLRQVPEKQLCLCFPGVNNQWSSPFNIADVGTVHVKLAKASQRQRLIKVEVVMENATIFIHFSMETKHWPFSMRNESDMEFIFYQSNPNVDDEEYDDTNSGWRPIRYRLPPRSIMPYAWDYPAAKSKSLVLNCNGKERHIRLAEIGNLIPMRVPMHPNSSGQKIVDLNIVAEGPTQTLVLSNFKPSKSMYRQQKGQTSQTSVATGFEVKEENSDVTFKAQLRLGGVGISLINQTMKELLYCTFREIEIKLRESEVYQTLDTTIKWVQIDNQLYGGIFPILLYPSVVPKTGKEMEAHPIFHAMITKVKDDSYGVLYIKYATLLLQQMTLELDEDFVFAMLDFAKVPGASWSIEQEGKLCDEDLDIPEPRYYEAKQDVYFELLHLQPMQVDISFMRTERVNVEDKLQPSNPFMFFVNVMTMSIGNVNDAPVRLNALILENAKVSVPLLITNVRKHYTQEFLRQIHIVLGSADFLGNPVGLFNTVSSGVADIFYEPYQGLVTDRPQDLGYGIAKGAGSFFKKSVFGFSDSMAKITGSMSKGLAAATLDKEFQDQRRMSKARNRPKHALYGVTSGGNAFAQSLASGIGGLARHPLQGAEKGGFQGFMKGVGVGVLGVVTKPAIGAFDLASNLAEGVRNTTTVFDAEGLDRVRLTRFIGMDGIVRPYSQREALGQFWLKTTDDGKFFKEDYIAHLELPGRDMIVLLTYDRIMLVRSNKLQSEWEITLTDIQTISKERTGMSITLKGGANGPFIPVQDESARNWLYKQIAIGKWIANGPFIFYRSNFLTFY</sequence>
<feature type="domain" description="Chorein N-terminal" evidence="6">
    <location>
        <begin position="370"/>
        <end position="857"/>
    </location>
</feature>
<dbReference type="InterPro" id="IPR056747">
    <property type="entry name" value="VPS13-like_M"/>
</dbReference>
<comment type="function">
    <text evidence="4">Mediates the transfer of lipids between membranes at organelle contact sites. May play a role in mitochondrial lipid homeostasis.</text>
</comment>
<dbReference type="Pfam" id="PF12624">
    <property type="entry name" value="VPS13_N"/>
    <property type="match status" value="2"/>
</dbReference>
<dbReference type="PIRSF" id="PIRSF037235">
    <property type="entry name" value="VPS13_fungi"/>
    <property type="match status" value="1"/>
</dbReference>
<evidence type="ECO:0000256" key="4">
    <source>
        <dbReference type="PIRNR" id="PIRNR037235"/>
    </source>
</evidence>
<feature type="compositionally biased region" description="Low complexity" evidence="5">
    <location>
        <begin position="1707"/>
        <end position="1718"/>
    </location>
</feature>
<dbReference type="GO" id="GO:0045324">
    <property type="term" value="P:late endosome to vacuole transport"/>
    <property type="evidence" value="ECO:0007669"/>
    <property type="project" value="UniProtKB-UniRule"/>
</dbReference>
<evidence type="ECO:0000256" key="5">
    <source>
        <dbReference type="SAM" id="MobiDB-lite"/>
    </source>
</evidence>
<dbReference type="PANTHER" id="PTHR16166">
    <property type="entry name" value="VACUOLAR PROTEIN SORTING-ASSOCIATED PROTEIN VPS13"/>
    <property type="match status" value="1"/>
</dbReference>
<dbReference type="InterPro" id="IPR026854">
    <property type="entry name" value="VPS13_N"/>
</dbReference>
<evidence type="ECO:0000259" key="8">
    <source>
        <dbReference type="Pfam" id="PF25036"/>
    </source>
</evidence>
<keyword evidence="4" id="KW-0333">Golgi apparatus</keyword>
<feature type="region of interest" description="Disordered" evidence="5">
    <location>
        <begin position="1519"/>
        <end position="1554"/>
    </location>
</feature>
<feature type="region of interest" description="Disordered" evidence="5">
    <location>
        <begin position="806"/>
        <end position="843"/>
    </location>
</feature>
<evidence type="ECO:0000259" key="9">
    <source>
        <dbReference type="Pfam" id="PF25037"/>
    </source>
</evidence>
<evidence type="ECO:0000259" key="6">
    <source>
        <dbReference type="Pfam" id="PF12624"/>
    </source>
</evidence>
<dbReference type="Pfam" id="PF25033">
    <property type="entry name" value="VPS13_M"/>
    <property type="match status" value="1"/>
</dbReference>
<protein>
    <recommendedName>
        <fullName evidence="4">Vacuolar protein sorting-associated protein</fullName>
    </recommendedName>
</protein>
<feature type="region of interest" description="Disordered" evidence="5">
    <location>
        <begin position="530"/>
        <end position="554"/>
    </location>
</feature>
<feature type="compositionally biased region" description="Acidic residues" evidence="5">
    <location>
        <begin position="1519"/>
        <end position="1531"/>
    </location>
</feature>